<dbReference type="EMBL" id="CP136600">
    <property type="protein sequence ID" value="WOH35751.1"/>
    <property type="molecule type" value="Genomic_DNA"/>
</dbReference>
<gene>
    <name evidence="2" type="ORF">RI844_10185</name>
</gene>
<dbReference type="PANTHER" id="PTHR31061:SF24">
    <property type="entry name" value="LD22376P"/>
    <property type="match status" value="1"/>
</dbReference>
<keyword evidence="1" id="KW-0472">Membrane</keyword>
<keyword evidence="1" id="KW-1133">Transmembrane helix</keyword>
<accession>A0ABZ0GK20</accession>
<proteinExistence type="predicted"/>
<dbReference type="RefSeq" id="WP_348394567.1">
    <property type="nucleotide sequence ID" value="NZ_CP136600.1"/>
</dbReference>
<feature type="transmembrane region" description="Helical" evidence="1">
    <location>
        <begin position="338"/>
        <end position="360"/>
    </location>
</feature>
<keyword evidence="1" id="KW-0812">Transmembrane</keyword>
<feature type="transmembrane region" description="Helical" evidence="1">
    <location>
        <begin position="299"/>
        <end position="318"/>
    </location>
</feature>
<feature type="transmembrane region" description="Helical" evidence="1">
    <location>
        <begin position="208"/>
        <end position="228"/>
    </location>
</feature>
<name>A0ABZ0GK20_9GAMM</name>
<feature type="transmembrane region" description="Helical" evidence="1">
    <location>
        <begin position="62"/>
        <end position="79"/>
    </location>
</feature>
<evidence type="ECO:0000256" key="1">
    <source>
        <dbReference type="SAM" id="Phobius"/>
    </source>
</evidence>
<feature type="transmembrane region" description="Helical" evidence="1">
    <location>
        <begin position="240"/>
        <end position="259"/>
    </location>
</feature>
<feature type="transmembrane region" description="Helical" evidence="1">
    <location>
        <begin position="265"/>
        <end position="287"/>
    </location>
</feature>
<feature type="transmembrane region" description="Helical" evidence="1">
    <location>
        <begin position="21"/>
        <end position="42"/>
    </location>
</feature>
<evidence type="ECO:0000313" key="3">
    <source>
        <dbReference type="Proteomes" id="UP001301442"/>
    </source>
</evidence>
<organism evidence="2 3">
    <name type="scientific">Thalassotalea fonticola</name>
    <dbReference type="NCBI Taxonomy" id="3065649"/>
    <lineage>
        <taxon>Bacteria</taxon>
        <taxon>Pseudomonadati</taxon>
        <taxon>Pseudomonadota</taxon>
        <taxon>Gammaproteobacteria</taxon>
        <taxon>Alteromonadales</taxon>
        <taxon>Colwelliaceae</taxon>
        <taxon>Thalassotalea</taxon>
    </lineage>
</organism>
<feature type="transmembrane region" description="Helical" evidence="1">
    <location>
        <begin position="152"/>
        <end position="171"/>
    </location>
</feature>
<reference evidence="2 3" key="1">
    <citation type="submission" date="2023-09" db="EMBL/GenBank/DDBJ databases">
        <authorList>
            <person name="Qi X."/>
        </authorList>
    </citation>
    <scope>NUCLEOTIDE SEQUENCE [LARGE SCALE GENOMIC DNA]</scope>
    <source>
        <strain evidence="2 3">S1-1</strain>
    </source>
</reference>
<evidence type="ECO:0000313" key="2">
    <source>
        <dbReference type="EMBL" id="WOH35751.1"/>
    </source>
</evidence>
<feature type="transmembrane region" description="Helical" evidence="1">
    <location>
        <begin position="122"/>
        <end position="145"/>
    </location>
</feature>
<dbReference type="PANTHER" id="PTHR31061">
    <property type="entry name" value="LD22376P"/>
    <property type="match status" value="1"/>
</dbReference>
<dbReference type="Proteomes" id="UP001301442">
    <property type="component" value="Chromosome"/>
</dbReference>
<keyword evidence="3" id="KW-1185">Reference proteome</keyword>
<sequence length="368" mass="41170">MTKPNNNRLLSIDALRGFDMFFIAGGATIFLAMQGITGLPWVDAILPQFRHVPWHGFVFWDLIMPLFLFITGVSMSFSLNKGIELGLSKTVLYKKVAIRMLILIGLGILIKNTATPIFDPSQIRFVSVLGRIGFASFIGALLYLNYSARGQVYWITGILLSYYAILFLVPVPGYGAGNLSFEGNIVGWIDRALLPGRLLNGTYDELGLLTQFPALCITVFGCLAGKILQESKNGNEKALTLLALGAGIAAIGVVWGLHFPINKKLWTSSFIMLTSGLSFMLMAAFYWLIDVKGYQKWAFFFKVIGLNSLTVYFLYHFIKFGPISHKLFGGIYAPLPEQWYSVFQALGAWGIIWYLLYVLYKNRLFVKI</sequence>
<protein>
    <submittedName>
        <fullName evidence="2">DUF5009 domain-containing protein</fullName>
    </submittedName>
</protein>
<feature type="transmembrane region" description="Helical" evidence="1">
    <location>
        <begin position="91"/>
        <end position="110"/>
    </location>
</feature>